<keyword evidence="5 6" id="KW-0472">Membrane</keyword>
<evidence type="ECO:0000256" key="6">
    <source>
        <dbReference type="RuleBase" id="RU363076"/>
    </source>
</evidence>
<reference evidence="7" key="1">
    <citation type="submission" date="2021-04" db="EMBL/GenBank/DDBJ databases">
        <authorList>
            <person name="Zhang D.-C."/>
        </authorList>
    </citation>
    <scope>NUCLEOTIDE SEQUENCE</scope>
    <source>
        <strain evidence="7">CGMCC 1.15697</strain>
    </source>
</reference>
<dbReference type="InterPro" id="IPR002994">
    <property type="entry name" value="Surf1/Shy1"/>
</dbReference>
<protein>
    <recommendedName>
        <fullName evidence="6">SURF1-like protein</fullName>
    </recommendedName>
</protein>
<proteinExistence type="inferred from homology"/>
<evidence type="ECO:0000256" key="3">
    <source>
        <dbReference type="ARBA" id="ARBA00022692"/>
    </source>
</evidence>
<accession>A0A8J7V3L8</accession>
<name>A0A8J7V3L8_9PROT</name>
<dbReference type="Proteomes" id="UP000672602">
    <property type="component" value="Unassembled WGS sequence"/>
</dbReference>
<gene>
    <name evidence="7" type="ORF">KAJ83_15925</name>
</gene>
<evidence type="ECO:0000256" key="4">
    <source>
        <dbReference type="ARBA" id="ARBA00022989"/>
    </source>
</evidence>
<comment type="similarity">
    <text evidence="2 6">Belongs to the SURF1 family.</text>
</comment>
<evidence type="ECO:0000313" key="7">
    <source>
        <dbReference type="EMBL" id="MBP5858510.1"/>
    </source>
</evidence>
<dbReference type="PANTHER" id="PTHR23427">
    <property type="entry name" value="SURFEIT LOCUS PROTEIN"/>
    <property type="match status" value="1"/>
</dbReference>
<dbReference type="Pfam" id="PF02104">
    <property type="entry name" value="SURF1"/>
    <property type="match status" value="1"/>
</dbReference>
<comment type="caution">
    <text evidence="7">The sequence shown here is derived from an EMBL/GenBank/DDBJ whole genome shotgun (WGS) entry which is preliminary data.</text>
</comment>
<dbReference type="EMBL" id="JAGMWN010000008">
    <property type="protein sequence ID" value="MBP5858510.1"/>
    <property type="molecule type" value="Genomic_DNA"/>
</dbReference>
<dbReference type="CDD" id="cd06662">
    <property type="entry name" value="SURF1"/>
    <property type="match status" value="1"/>
</dbReference>
<keyword evidence="4 6" id="KW-1133">Transmembrane helix</keyword>
<dbReference type="PANTHER" id="PTHR23427:SF2">
    <property type="entry name" value="SURFEIT LOCUS PROTEIN 1"/>
    <property type="match status" value="1"/>
</dbReference>
<dbReference type="AlphaFoldDB" id="A0A8J7V3L8"/>
<feature type="transmembrane region" description="Helical" evidence="6">
    <location>
        <begin position="212"/>
        <end position="232"/>
    </location>
</feature>
<evidence type="ECO:0000313" key="8">
    <source>
        <dbReference type="Proteomes" id="UP000672602"/>
    </source>
</evidence>
<dbReference type="PROSITE" id="PS50895">
    <property type="entry name" value="SURF1"/>
    <property type="match status" value="1"/>
</dbReference>
<evidence type="ECO:0000256" key="1">
    <source>
        <dbReference type="ARBA" id="ARBA00004370"/>
    </source>
</evidence>
<evidence type="ECO:0000256" key="2">
    <source>
        <dbReference type="ARBA" id="ARBA00007165"/>
    </source>
</evidence>
<keyword evidence="6" id="KW-1003">Cell membrane</keyword>
<sequence>MAFRPKLIPTLFTLPALVVLIALGVWQLQRLGWKEDLIDKLQSRSVAEVVQLPTGSLDREAWEYRRVRVTGRFHHDEEMHLLNRSLNGNPGLHVLTPMTRTDVAGEPTILVNRGWVPFDRKDPETRPEGQLEGEVTVEGILRFPREVTGLQRVFLPENEPDNNMWYDANIGQMSTRIGADLPNYYLVDGREETPGLYPVGKQWRLDIRNDHLQYALTWFFLAGALAVIYVLYHRPKRAEEDGDGNGTEAS</sequence>
<dbReference type="InterPro" id="IPR045214">
    <property type="entry name" value="Surf1/Surf4"/>
</dbReference>
<keyword evidence="3 6" id="KW-0812">Transmembrane</keyword>
<dbReference type="RefSeq" id="WP_210683095.1">
    <property type="nucleotide sequence ID" value="NZ_JAGMWN010000008.1"/>
</dbReference>
<keyword evidence="8" id="KW-1185">Reference proteome</keyword>
<organism evidence="7 8">
    <name type="scientific">Marivibrio halodurans</name>
    <dbReference type="NCBI Taxonomy" id="2039722"/>
    <lineage>
        <taxon>Bacteria</taxon>
        <taxon>Pseudomonadati</taxon>
        <taxon>Pseudomonadota</taxon>
        <taxon>Alphaproteobacteria</taxon>
        <taxon>Rhodospirillales</taxon>
        <taxon>Rhodospirillaceae</taxon>
        <taxon>Marivibrio</taxon>
    </lineage>
</organism>
<dbReference type="GO" id="GO:0005886">
    <property type="term" value="C:plasma membrane"/>
    <property type="evidence" value="ECO:0007669"/>
    <property type="project" value="UniProtKB-SubCell"/>
</dbReference>
<comment type="caution">
    <text evidence="6">Lacks conserved residue(s) required for the propagation of feature annotation.</text>
</comment>
<evidence type="ECO:0000256" key="5">
    <source>
        <dbReference type="ARBA" id="ARBA00023136"/>
    </source>
</evidence>
<comment type="subcellular location">
    <subcellularLocation>
        <location evidence="6">Cell membrane</location>
        <topology evidence="6">Multi-pass membrane protein</topology>
    </subcellularLocation>
    <subcellularLocation>
        <location evidence="1">Membrane</location>
    </subcellularLocation>
</comment>